<keyword evidence="2 6" id="KW-0812">Transmembrane</keyword>
<comment type="subcellular location">
    <subcellularLocation>
        <location evidence="1">Membrane</location>
        <topology evidence="1">Multi-pass membrane protein</topology>
    </subcellularLocation>
</comment>
<feature type="domain" description="Inositolphosphotransferase Aur1/Ipt1" evidence="7">
    <location>
        <begin position="73"/>
        <end position="256"/>
    </location>
</feature>
<keyword evidence="4 6" id="KW-0472">Membrane</keyword>
<dbReference type="EMBL" id="JANRHA010000014">
    <property type="protein sequence ID" value="MDG3016471.1"/>
    <property type="molecule type" value="Genomic_DNA"/>
</dbReference>
<evidence type="ECO:0000313" key="8">
    <source>
        <dbReference type="EMBL" id="MDG3016471.1"/>
    </source>
</evidence>
<dbReference type="AlphaFoldDB" id="A0A9X4M9I2"/>
<evidence type="ECO:0000256" key="2">
    <source>
        <dbReference type="ARBA" id="ARBA00022692"/>
    </source>
</evidence>
<feature type="transmembrane region" description="Helical" evidence="6">
    <location>
        <begin position="194"/>
        <end position="213"/>
    </location>
</feature>
<name>A0A9X4M9I2_9ACTN</name>
<sequence>MVNLDMSWRQGALLAGALFVAAALAGRSGRARLVASAPAVREAGVIAALFTLWQWVGALALTRSAGAVERGHAIVRAERRWLPLPAESTVQQLITPHPWLTQACNLFYATAHVTALLVLLVWLFWRRREHYARVRTTLVLVTAGCLLVALLPVAPPRLLPRSGFVDTAAQYGQSVYAALDTLSADQLSPNQLSAMPSVHVAWALLVAVGVITVGVSRWRWLVLAHPAVTVFVVVATANHYWLDGIVAAGVLALAMAVQWAGRRLIRRGRRTARQLPPAAQATIPGHGPTPSETVARVTE</sequence>
<feature type="transmembrane region" description="Helical" evidence="6">
    <location>
        <begin position="220"/>
        <end position="238"/>
    </location>
</feature>
<feature type="transmembrane region" description="Helical" evidence="6">
    <location>
        <begin position="137"/>
        <end position="154"/>
    </location>
</feature>
<dbReference type="CDD" id="cd03386">
    <property type="entry name" value="PAP2_Aur1_like"/>
    <property type="match status" value="1"/>
</dbReference>
<dbReference type="PANTHER" id="PTHR31310">
    <property type="match status" value="1"/>
</dbReference>
<evidence type="ECO:0000259" key="7">
    <source>
        <dbReference type="Pfam" id="PF14378"/>
    </source>
</evidence>
<organism evidence="8 9">
    <name type="scientific">Speluncibacter jeojiensis</name>
    <dbReference type="NCBI Taxonomy" id="2710754"/>
    <lineage>
        <taxon>Bacteria</taxon>
        <taxon>Bacillati</taxon>
        <taxon>Actinomycetota</taxon>
        <taxon>Actinomycetes</taxon>
        <taxon>Mycobacteriales</taxon>
        <taxon>Speluncibacteraceae</taxon>
        <taxon>Speluncibacter</taxon>
    </lineage>
</organism>
<dbReference type="Pfam" id="PF14378">
    <property type="entry name" value="PAP2_3"/>
    <property type="match status" value="1"/>
</dbReference>
<dbReference type="InterPro" id="IPR052185">
    <property type="entry name" value="IPC_Synthase-Related"/>
</dbReference>
<feature type="region of interest" description="Disordered" evidence="5">
    <location>
        <begin position="276"/>
        <end position="299"/>
    </location>
</feature>
<evidence type="ECO:0000256" key="3">
    <source>
        <dbReference type="ARBA" id="ARBA00022989"/>
    </source>
</evidence>
<gene>
    <name evidence="8" type="ORF">NVS88_18105</name>
</gene>
<dbReference type="Proteomes" id="UP001152755">
    <property type="component" value="Unassembled WGS sequence"/>
</dbReference>
<evidence type="ECO:0000256" key="4">
    <source>
        <dbReference type="ARBA" id="ARBA00023136"/>
    </source>
</evidence>
<keyword evidence="9" id="KW-1185">Reference proteome</keyword>
<feature type="transmembrane region" description="Helical" evidence="6">
    <location>
        <begin position="106"/>
        <end position="125"/>
    </location>
</feature>
<reference evidence="8" key="1">
    <citation type="submission" date="2022-08" db="EMBL/GenBank/DDBJ databases">
        <title>Genome analysis of Corynebacteriales strain.</title>
        <authorList>
            <person name="Lee S.D."/>
        </authorList>
    </citation>
    <scope>NUCLEOTIDE SEQUENCE</scope>
    <source>
        <strain evidence="8">D3-21</strain>
    </source>
</reference>
<protein>
    <submittedName>
        <fullName evidence="8">Phosphatase PAP2 family protein</fullName>
    </submittedName>
</protein>
<keyword evidence="3 6" id="KW-1133">Transmembrane helix</keyword>
<evidence type="ECO:0000256" key="6">
    <source>
        <dbReference type="SAM" id="Phobius"/>
    </source>
</evidence>
<comment type="caution">
    <text evidence="8">The sequence shown here is derived from an EMBL/GenBank/DDBJ whole genome shotgun (WGS) entry which is preliminary data.</text>
</comment>
<evidence type="ECO:0000256" key="5">
    <source>
        <dbReference type="SAM" id="MobiDB-lite"/>
    </source>
</evidence>
<dbReference type="PANTHER" id="PTHR31310:SF7">
    <property type="entry name" value="PA-PHOSPHATASE RELATED-FAMILY PROTEIN DDB_G0268928"/>
    <property type="match status" value="1"/>
</dbReference>
<proteinExistence type="predicted"/>
<dbReference type="InterPro" id="IPR026841">
    <property type="entry name" value="Aur1/Ipt1"/>
</dbReference>
<feature type="transmembrane region" description="Helical" evidence="6">
    <location>
        <begin position="244"/>
        <end position="261"/>
    </location>
</feature>
<evidence type="ECO:0000256" key="1">
    <source>
        <dbReference type="ARBA" id="ARBA00004141"/>
    </source>
</evidence>
<evidence type="ECO:0000313" key="9">
    <source>
        <dbReference type="Proteomes" id="UP001152755"/>
    </source>
</evidence>
<dbReference type="RefSeq" id="WP_332520543.1">
    <property type="nucleotide sequence ID" value="NZ_JANRHA010000014.1"/>
</dbReference>
<dbReference type="GO" id="GO:0016020">
    <property type="term" value="C:membrane"/>
    <property type="evidence" value="ECO:0007669"/>
    <property type="project" value="UniProtKB-SubCell"/>
</dbReference>
<accession>A0A9X4M9I2</accession>